<dbReference type="EMBL" id="CP014673">
    <property type="protein sequence ID" value="ANX00593.1"/>
    <property type="molecule type" value="Genomic_DNA"/>
</dbReference>
<dbReference type="Pfam" id="PF18370">
    <property type="entry name" value="RGI_lyase"/>
    <property type="match status" value="1"/>
</dbReference>
<dbReference type="InterPro" id="IPR041624">
    <property type="entry name" value="RGI_lyase"/>
</dbReference>
<dbReference type="SMART" id="SM00060">
    <property type="entry name" value="FN3"/>
    <property type="match status" value="1"/>
</dbReference>
<accession>A0A1B1YIK9</accession>
<dbReference type="PROSITE" id="PS50853">
    <property type="entry name" value="FN3"/>
    <property type="match status" value="1"/>
</dbReference>
<evidence type="ECO:0000313" key="6">
    <source>
        <dbReference type="EMBL" id="ANX00593.1"/>
    </source>
</evidence>
<dbReference type="PANTHER" id="PTHR43118:SF1">
    <property type="entry name" value="RHAMNOGALACTURONAN LYASE (EUROFUNG)"/>
    <property type="match status" value="1"/>
</dbReference>
<dbReference type="Gene3D" id="2.60.40.10">
    <property type="entry name" value="Immunoglobulins"/>
    <property type="match status" value="2"/>
</dbReference>
<evidence type="ECO:0000313" key="7">
    <source>
        <dbReference type="Proteomes" id="UP000092931"/>
    </source>
</evidence>
<dbReference type="InterPro" id="IPR013783">
    <property type="entry name" value="Ig-like_fold"/>
</dbReference>
<feature type="domain" description="Fibronectin type-III" evidence="4">
    <location>
        <begin position="1128"/>
        <end position="1212"/>
    </location>
</feature>
<keyword evidence="3" id="KW-0732">Signal</keyword>
<feature type="domain" description="SLH" evidence="5">
    <location>
        <begin position="1578"/>
        <end position="1638"/>
    </location>
</feature>
<keyword evidence="1" id="KW-0677">Repeat</keyword>
<evidence type="ECO:0000256" key="2">
    <source>
        <dbReference type="SAM" id="MobiDB-lite"/>
    </source>
</evidence>
<dbReference type="InterPro" id="IPR003961">
    <property type="entry name" value="FN3_dom"/>
</dbReference>
<evidence type="ECO:0000256" key="1">
    <source>
        <dbReference type="ARBA" id="ARBA00022737"/>
    </source>
</evidence>
<feature type="domain" description="SLH" evidence="5">
    <location>
        <begin position="1516"/>
        <end position="1574"/>
    </location>
</feature>
<evidence type="ECO:0000256" key="3">
    <source>
        <dbReference type="SAM" id="SignalP"/>
    </source>
</evidence>
<dbReference type="Proteomes" id="UP000092931">
    <property type="component" value="Chromosome"/>
</dbReference>
<protein>
    <submittedName>
        <fullName evidence="6">Uncharacterized protein</fullName>
    </submittedName>
</protein>
<dbReference type="InterPro" id="IPR034641">
    <property type="entry name" value="RGL11"/>
</dbReference>
<feature type="domain" description="SLH" evidence="5">
    <location>
        <begin position="1452"/>
        <end position="1515"/>
    </location>
</feature>
<dbReference type="InterPro" id="IPR036116">
    <property type="entry name" value="FN3_sf"/>
</dbReference>
<dbReference type="Pfam" id="PF07532">
    <property type="entry name" value="Big_4"/>
    <property type="match status" value="1"/>
</dbReference>
<dbReference type="SUPFAM" id="SSF69318">
    <property type="entry name" value="Integrin alpha N-terminal domain"/>
    <property type="match status" value="1"/>
</dbReference>
<sequence>MRLKKASKLLSAFLTAAVFLSTVSMNFAAGFGNTAANKDLPAVVAHTEDEAICDFSAGHCADMTVTESVYENSPVIPKETSLPDNAPETPATADKKIVSILTDYKKSVTVVTGSLKEDIMPLLPASFTVLLENGNVTEIPVKWDSMDYNGSEPGTYTFESEFDLDSFVGITNPDNIKGTITVEVISGEPAPEMEGFITLYYTTFGDIVPVTPENWGFTTSNAQLSINTDNIRGNGTPKLQFSMVNQSGGRVATRIFEPSVKGDIMLVKFDWYPGPINDKGSNPQENGGEFRIEDSSKNTVFTINNTRNSPLKFSVGNSEATYTSFTNAEKWYGIEIYLNILENKAILKITDKETNTTETYERSLEGINFDGSINNVKLAGVRTAGNNITWTTYLDNFGIYVVLPPDNRVAYVEKLRYHRVYVGETTEDISSIGLPREVPVVLVNGERVTIPVDKWVASGKEWNPEEAGVYTFTGYLAETDEYDNAYNRTATLYVYNRLPVPNNTRQAEWLDRGVIALSAENGIFVSWRLRADEYGKDVKFNIYRNGIKLNGTPLYVTNYLDTDGKAGDTYRIETLLGNSIIGSDETTAIDKNYISVPVQKPADGVNRKGETYTYSLNDASVGDLDGDGEYEIIVKWYPSNAIDSSQSGLTGPTIFDAYKLDGTLLWRMNMGLNLTSGAHYNQFLVYDFDGDGRSEVFVKTADGTTVYGTTNGIFDENKIICRIGNPDDNGKYVNDDGKIAGGPEYISIFDGETGEVIDTIDYEFPVNYNPEAWGDGYYNRSDRFLAAVAYLDGKTPSAVFGRGYYERTTFVAYKLVDGKLVTEWIFDTDKDGKQYMGLGNHNLSVADVDNDGCDEIIAGALTLDNDGTVLYAMDGQMNREKGSHGDAMHVGAFDPDVEGLQVFSVFEVPSVASMQYRDAATGETLMSFYASKDTGRGVAANITSDPGYEFWGTADLEDVQKGAGLYNVKGKIVENDWRALGLSANFALYWDGDLHHELLDDIYITKYNEITKKCDVIIEFTGCVSNNGTKATPSLQADILGDWREEVIMPSEDSTELRIYSTTIPTEYRIYTLMHDPVYRLGIAWQNVAYNQPPHISFYLGEDIRDRVLAGGLNTPKIYYTEKIPPTAPNNLRIANIGRTDVTLAWDAATDNAMVEGYEIYVNGTLHGRTSGLSYLVTGLSSGTEYTFAVNAYDISGNRSEAAVIKGRTESAKTDSSTGKSPGGSSRPIKAQPTPSPAPAIIPKQTVKTSEPVINAATGEALVTVGKENIITAFENSIPDEKGVKTVIVEIPEAEGVTSYAASIDASVLTNVRAANERIELKTPYATLVLPGNMLSNSYSANAGEIIIKIGTSTADDLSGEIKTAVGNRPVVELGLYLNNKPIEFDNPNASVLVKIPYVPTEEELKWHENIIVLRIDRSGNAEPVPTGWYNPANGMVEFKSDNFSKYAIAHSFKTFEDLDGYDWVRKEIEVLAARGIIKGTSPATYKPADNLTRADFVLLLTRALGLNARIVSNFSDVYPADYYYDGMGIAKALGIVKGTGGNMGSPRETITRQEMMVMAARALRLTGKLDEGTPEDLAGITDREDISDYALADIASLVKSGIIPEDQNSSIRPLQEATRAEAAKLLYMLCKKQILSE</sequence>
<dbReference type="SUPFAM" id="SSF49265">
    <property type="entry name" value="Fibronectin type III"/>
    <property type="match status" value="1"/>
</dbReference>
<dbReference type="Pfam" id="PF21348">
    <property type="entry name" value="RGL11_C"/>
    <property type="match status" value="1"/>
</dbReference>
<name>A0A1B1YIK9_THEST</name>
<reference evidence="6 7" key="1">
    <citation type="submission" date="2016-02" db="EMBL/GenBank/DDBJ databases">
        <title>Comparison of Clostridium stercorarium subspecies using comparative genomics and transcriptomics.</title>
        <authorList>
            <person name="Schellenberg J."/>
            <person name="Thallinger G."/>
            <person name="Levin D.B."/>
            <person name="Zhang X."/>
            <person name="Alvare G."/>
            <person name="Fristensky B."/>
            <person name="Sparling R."/>
        </authorList>
    </citation>
    <scope>NUCLEOTIDE SEQUENCE [LARGE SCALE GENOMIC DNA]</scope>
    <source>
        <strain evidence="6 7">DSM 9219</strain>
    </source>
</reference>
<dbReference type="InterPro" id="IPR049366">
    <property type="entry name" value="RGL11_C"/>
</dbReference>
<evidence type="ECO:0000259" key="5">
    <source>
        <dbReference type="PROSITE" id="PS51272"/>
    </source>
</evidence>
<feature type="chain" id="PRO_5008532850" evidence="3">
    <location>
        <begin position="29"/>
        <end position="1638"/>
    </location>
</feature>
<dbReference type="InterPro" id="IPR011081">
    <property type="entry name" value="Big_4"/>
</dbReference>
<feature type="region of interest" description="Disordered" evidence="2">
    <location>
        <begin position="1206"/>
        <end position="1240"/>
    </location>
</feature>
<evidence type="ECO:0000259" key="4">
    <source>
        <dbReference type="PROSITE" id="PS50853"/>
    </source>
</evidence>
<feature type="compositionally biased region" description="Polar residues" evidence="2">
    <location>
        <begin position="1214"/>
        <end position="1224"/>
    </location>
</feature>
<organism evidence="6 7">
    <name type="scientific">Thermoclostridium stercorarium subsp. leptospartum DSM 9219</name>
    <dbReference type="NCBI Taxonomy" id="1346611"/>
    <lineage>
        <taxon>Bacteria</taxon>
        <taxon>Bacillati</taxon>
        <taxon>Bacillota</taxon>
        <taxon>Clostridia</taxon>
        <taxon>Eubacteriales</taxon>
        <taxon>Oscillospiraceae</taxon>
        <taxon>Thermoclostridium</taxon>
    </lineage>
</organism>
<dbReference type="RefSeq" id="WP_065820568.1">
    <property type="nucleotide sequence ID" value="NZ_CP014673.1"/>
</dbReference>
<dbReference type="PANTHER" id="PTHR43118">
    <property type="entry name" value="RHAMNOGALACTURONAN LYASE (EUROFUNG)"/>
    <property type="match status" value="1"/>
</dbReference>
<dbReference type="InterPro" id="IPR028994">
    <property type="entry name" value="Integrin_alpha_N"/>
</dbReference>
<feature type="signal peptide" evidence="3">
    <location>
        <begin position="1"/>
        <end position="28"/>
    </location>
</feature>
<dbReference type="InterPro" id="IPR001119">
    <property type="entry name" value="SLH_dom"/>
</dbReference>
<dbReference type="PROSITE" id="PS51272">
    <property type="entry name" value="SLH"/>
    <property type="match status" value="3"/>
</dbReference>
<dbReference type="Pfam" id="PF00041">
    <property type="entry name" value="fn3"/>
    <property type="match status" value="1"/>
</dbReference>
<dbReference type="CDD" id="cd10318">
    <property type="entry name" value="RGL11"/>
    <property type="match status" value="1"/>
</dbReference>
<dbReference type="Pfam" id="PF00395">
    <property type="entry name" value="SLH"/>
    <property type="match status" value="3"/>
</dbReference>
<dbReference type="CDD" id="cd00063">
    <property type="entry name" value="FN3"/>
    <property type="match status" value="1"/>
</dbReference>
<gene>
    <name evidence="6" type="ORF">CSTERLE_02790</name>
</gene>
<proteinExistence type="predicted"/>